<proteinExistence type="predicted"/>
<protein>
    <submittedName>
        <fullName evidence="2">Uncharacterized protein</fullName>
    </submittedName>
</protein>
<keyword evidence="1" id="KW-0175">Coiled coil</keyword>
<evidence type="ECO:0000313" key="2">
    <source>
        <dbReference type="EMBL" id="CAI5444933.1"/>
    </source>
</evidence>
<reference evidence="2" key="1">
    <citation type="submission" date="2022-11" db="EMBL/GenBank/DDBJ databases">
        <authorList>
            <person name="Kikuchi T."/>
        </authorList>
    </citation>
    <scope>NUCLEOTIDE SEQUENCE</scope>
    <source>
        <strain evidence="2">PS1010</strain>
    </source>
</reference>
<evidence type="ECO:0000313" key="3">
    <source>
        <dbReference type="Proteomes" id="UP001152747"/>
    </source>
</evidence>
<dbReference type="Proteomes" id="UP001152747">
    <property type="component" value="Unassembled WGS sequence"/>
</dbReference>
<gene>
    <name evidence="2" type="ORF">CAMP_LOCUS7570</name>
</gene>
<name>A0A9P1IHF2_9PELO</name>
<comment type="caution">
    <text evidence="2">The sequence shown here is derived from an EMBL/GenBank/DDBJ whole genome shotgun (WGS) entry which is preliminary data.</text>
</comment>
<dbReference type="AlphaFoldDB" id="A0A9P1IHF2"/>
<accession>A0A9P1IHF2</accession>
<dbReference type="EMBL" id="CANHGI010000003">
    <property type="protein sequence ID" value="CAI5444933.1"/>
    <property type="molecule type" value="Genomic_DNA"/>
</dbReference>
<evidence type="ECO:0000256" key="1">
    <source>
        <dbReference type="SAM" id="Coils"/>
    </source>
</evidence>
<keyword evidence="3" id="KW-1185">Reference proteome</keyword>
<sequence>MKRISNSLNLATLKITKRDETIELMKLELEMERKTLAEKDTEFEELKRSHIEMLKTFEHTKMILKEAQSNVLNLVQENEIKCQMLTDMKTKKERKSMELSAVQREIRQKQDKYDLLIGTVNESFAEFSKNSNQEAYSKLKNIFGEFCASSGLNIEFSI</sequence>
<organism evidence="2 3">
    <name type="scientific">Caenorhabditis angaria</name>
    <dbReference type="NCBI Taxonomy" id="860376"/>
    <lineage>
        <taxon>Eukaryota</taxon>
        <taxon>Metazoa</taxon>
        <taxon>Ecdysozoa</taxon>
        <taxon>Nematoda</taxon>
        <taxon>Chromadorea</taxon>
        <taxon>Rhabditida</taxon>
        <taxon>Rhabditina</taxon>
        <taxon>Rhabditomorpha</taxon>
        <taxon>Rhabditoidea</taxon>
        <taxon>Rhabditidae</taxon>
        <taxon>Peloderinae</taxon>
        <taxon>Caenorhabditis</taxon>
    </lineage>
</organism>
<feature type="coiled-coil region" evidence="1">
    <location>
        <begin position="10"/>
        <end position="49"/>
    </location>
</feature>